<keyword evidence="1" id="KW-0812">Transmembrane</keyword>
<feature type="transmembrane region" description="Helical" evidence="1">
    <location>
        <begin position="6"/>
        <end position="26"/>
    </location>
</feature>
<organism evidence="2 3">
    <name type="scientific">Roseburia porci</name>
    <dbReference type="NCBI Taxonomy" id="2605790"/>
    <lineage>
        <taxon>Bacteria</taxon>
        <taxon>Bacillati</taxon>
        <taxon>Bacillota</taxon>
        <taxon>Clostridia</taxon>
        <taxon>Lachnospirales</taxon>
        <taxon>Lachnospiraceae</taxon>
        <taxon>Roseburia</taxon>
    </lineage>
</organism>
<protein>
    <recommendedName>
        <fullName evidence="4">Stage III sporulation protein AF</fullName>
    </recommendedName>
</protein>
<dbReference type="Proteomes" id="UP000474024">
    <property type="component" value="Unassembled WGS sequence"/>
</dbReference>
<evidence type="ECO:0000256" key="1">
    <source>
        <dbReference type="SAM" id="Phobius"/>
    </source>
</evidence>
<dbReference type="EMBL" id="VUNI01000001">
    <property type="protein sequence ID" value="MST73605.1"/>
    <property type="molecule type" value="Genomic_DNA"/>
</dbReference>
<keyword evidence="1" id="KW-1133">Transmembrane helix</keyword>
<feature type="transmembrane region" description="Helical" evidence="1">
    <location>
        <begin position="33"/>
        <end position="55"/>
    </location>
</feature>
<evidence type="ECO:0000313" key="2">
    <source>
        <dbReference type="EMBL" id="MST73605.1"/>
    </source>
</evidence>
<dbReference type="AlphaFoldDB" id="A0A6L5YME8"/>
<sequence>METVTSFIKNFFVLMLILFVFTYLVPKDRYQKYFQFFIGIFMAVILLAPVVKWIMRDDSQAAYRNLEQITDRLNEIEFNEENEEDIFEIFYMDNNTE</sequence>
<name>A0A6L5YME8_9FIRM</name>
<keyword evidence="3" id="KW-1185">Reference proteome</keyword>
<dbReference type="Pfam" id="PF09581">
    <property type="entry name" value="Spore_III_AF"/>
    <property type="match status" value="1"/>
</dbReference>
<keyword evidence="1" id="KW-0472">Membrane</keyword>
<evidence type="ECO:0008006" key="4">
    <source>
        <dbReference type="Google" id="ProtNLM"/>
    </source>
</evidence>
<evidence type="ECO:0000313" key="3">
    <source>
        <dbReference type="Proteomes" id="UP000474024"/>
    </source>
</evidence>
<accession>A0A6L5YME8</accession>
<reference evidence="2 3" key="1">
    <citation type="submission" date="2019-08" db="EMBL/GenBank/DDBJ databases">
        <title>In-depth cultivation of the pig gut microbiome towards novel bacterial diversity and tailored functional studies.</title>
        <authorList>
            <person name="Wylensek D."/>
            <person name="Hitch T.C.A."/>
            <person name="Clavel T."/>
        </authorList>
    </citation>
    <scope>NUCLEOTIDE SEQUENCE [LARGE SCALE GENOMIC DNA]</scope>
    <source>
        <strain evidence="2 3">MUC/MUC-530-WT-4D</strain>
    </source>
</reference>
<gene>
    <name evidence="2" type="ORF">FYJ75_00965</name>
</gene>
<comment type="caution">
    <text evidence="2">The sequence shown here is derived from an EMBL/GenBank/DDBJ whole genome shotgun (WGS) entry which is preliminary data.</text>
</comment>
<dbReference type="RefSeq" id="WP_154427923.1">
    <property type="nucleotide sequence ID" value="NZ_VUNI01000001.1"/>
</dbReference>
<proteinExistence type="predicted"/>
<dbReference type="InterPro" id="IPR014245">
    <property type="entry name" value="Spore_III_AF"/>
</dbReference>